<feature type="region of interest" description="Disordered" evidence="1">
    <location>
        <begin position="254"/>
        <end position="301"/>
    </location>
</feature>
<evidence type="ECO:0000256" key="1">
    <source>
        <dbReference type="SAM" id="MobiDB-lite"/>
    </source>
</evidence>
<evidence type="ECO:0000313" key="3">
    <source>
        <dbReference type="Proteomes" id="UP001165060"/>
    </source>
</evidence>
<feature type="compositionally biased region" description="Low complexity" evidence="1">
    <location>
        <begin position="284"/>
        <end position="301"/>
    </location>
</feature>
<feature type="region of interest" description="Disordered" evidence="1">
    <location>
        <begin position="144"/>
        <end position="165"/>
    </location>
</feature>
<keyword evidence="3" id="KW-1185">Reference proteome</keyword>
<protein>
    <submittedName>
        <fullName evidence="2">Uncharacterized protein</fullName>
    </submittedName>
</protein>
<proteinExistence type="predicted"/>
<accession>A0ABQ6MBX9</accession>
<comment type="caution">
    <text evidence="2">The sequence shown here is derived from an EMBL/GenBank/DDBJ whole genome shotgun (WGS) entry which is preliminary data.</text>
</comment>
<name>A0ABQ6MBX9_9STRA</name>
<organism evidence="2 3">
    <name type="scientific">Tetraparma gracilis</name>
    <dbReference type="NCBI Taxonomy" id="2962635"/>
    <lineage>
        <taxon>Eukaryota</taxon>
        <taxon>Sar</taxon>
        <taxon>Stramenopiles</taxon>
        <taxon>Ochrophyta</taxon>
        <taxon>Bolidophyceae</taxon>
        <taxon>Parmales</taxon>
        <taxon>Triparmaceae</taxon>
        <taxon>Tetraparma</taxon>
    </lineage>
</organism>
<sequence>MPPPHPPPLVPHPSLLLNVRWSPSTGGVLATPANGAPSSAAVWYEAVLLGYSSAPAPGGGGAGRVGMVAWFLGEPSSTTYEVALLADDVRPSALFWGEAARGLGRVLAGGGLEALERRALRPAPAPLPEGQLFEVDPALCDPAFGEPAGGDPAVGDGSLRSSPRSSLAPASGVGLGLPWPASKIAAALALQADPATRLPPARHRVRLLCLHLALLRGQLPALDGYEPPPPGPRSLLSSWERFASLLSSSPPLHDLLLAPSSPPLPPSSFPPQHGGPQEDRVTDPSSFLSWSPLLSWSSSPP</sequence>
<feature type="non-terminal residue" evidence="2">
    <location>
        <position position="301"/>
    </location>
</feature>
<reference evidence="2 3" key="1">
    <citation type="journal article" date="2023" name="Commun. Biol.">
        <title>Genome analysis of Parmales, the sister group of diatoms, reveals the evolutionary specialization of diatoms from phago-mixotrophs to photoautotrophs.</title>
        <authorList>
            <person name="Ban H."/>
            <person name="Sato S."/>
            <person name="Yoshikawa S."/>
            <person name="Yamada K."/>
            <person name="Nakamura Y."/>
            <person name="Ichinomiya M."/>
            <person name="Sato N."/>
            <person name="Blanc-Mathieu R."/>
            <person name="Endo H."/>
            <person name="Kuwata A."/>
            <person name="Ogata H."/>
        </authorList>
    </citation>
    <scope>NUCLEOTIDE SEQUENCE [LARGE SCALE GENOMIC DNA]</scope>
</reference>
<evidence type="ECO:0000313" key="2">
    <source>
        <dbReference type="EMBL" id="GMI23421.1"/>
    </source>
</evidence>
<dbReference type="Proteomes" id="UP001165060">
    <property type="component" value="Unassembled WGS sequence"/>
</dbReference>
<dbReference type="EMBL" id="BRYB01003963">
    <property type="protein sequence ID" value="GMI23421.1"/>
    <property type="molecule type" value="Genomic_DNA"/>
</dbReference>
<gene>
    <name evidence="2" type="ORF">TeGR_g914</name>
</gene>
<feature type="compositionally biased region" description="Pro residues" evidence="1">
    <location>
        <begin position="260"/>
        <end position="269"/>
    </location>
</feature>